<evidence type="ECO:0000313" key="2">
    <source>
        <dbReference type="Proteomes" id="UP001497623"/>
    </source>
</evidence>
<reference evidence="1 2" key="1">
    <citation type="submission" date="2024-05" db="EMBL/GenBank/DDBJ databases">
        <authorList>
            <person name="Wallberg A."/>
        </authorList>
    </citation>
    <scope>NUCLEOTIDE SEQUENCE [LARGE SCALE GENOMIC DNA]</scope>
</reference>
<proteinExistence type="predicted"/>
<keyword evidence="2" id="KW-1185">Reference proteome</keyword>
<accession>A0AAV2R7U1</accession>
<protein>
    <recommendedName>
        <fullName evidence="3">Secreted protein</fullName>
    </recommendedName>
</protein>
<dbReference type="EMBL" id="CAXKWB010016849">
    <property type="protein sequence ID" value="CAL4117287.1"/>
    <property type="molecule type" value="Genomic_DNA"/>
</dbReference>
<evidence type="ECO:0000313" key="1">
    <source>
        <dbReference type="EMBL" id="CAL4117287.1"/>
    </source>
</evidence>
<comment type="caution">
    <text evidence="1">The sequence shown here is derived from an EMBL/GenBank/DDBJ whole genome shotgun (WGS) entry which is preliminary data.</text>
</comment>
<name>A0AAV2R7U1_MEGNR</name>
<dbReference type="Proteomes" id="UP001497623">
    <property type="component" value="Unassembled WGS sequence"/>
</dbReference>
<sequence length="126" mass="14571">MIIYMIFSMAQVWGGEVGVYQAIIHVQLARLQVVDYIKSGLPTGTTHTVIALRIKSKVSLLIIRKQIYPTQSYTHVHTTIQAHIHTHAHAYKTYRQTHTHIHKTCTNMHTYTQHLIHTHTHSPNHH</sequence>
<gene>
    <name evidence="1" type="ORF">MNOR_LOCUS21158</name>
</gene>
<dbReference type="AlphaFoldDB" id="A0AAV2R7U1"/>
<organism evidence="1 2">
    <name type="scientific">Meganyctiphanes norvegica</name>
    <name type="common">Northern krill</name>
    <name type="synonym">Thysanopoda norvegica</name>
    <dbReference type="NCBI Taxonomy" id="48144"/>
    <lineage>
        <taxon>Eukaryota</taxon>
        <taxon>Metazoa</taxon>
        <taxon>Ecdysozoa</taxon>
        <taxon>Arthropoda</taxon>
        <taxon>Crustacea</taxon>
        <taxon>Multicrustacea</taxon>
        <taxon>Malacostraca</taxon>
        <taxon>Eumalacostraca</taxon>
        <taxon>Eucarida</taxon>
        <taxon>Euphausiacea</taxon>
        <taxon>Euphausiidae</taxon>
        <taxon>Meganyctiphanes</taxon>
    </lineage>
</organism>
<evidence type="ECO:0008006" key="3">
    <source>
        <dbReference type="Google" id="ProtNLM"/>
    </source>
</evidence>